<evidence type="ECO:0000256" key="2">
    <source>
        <dbReference type="SAM" id="SignalP"/>
    </source>
</evidence>
<evidence type="ECO:0000313" key="4">
    <source>
        <dbReference type="Proteomes" id="UP000612055"/>
    </source>
</evidence>
<keyword evidence="4" id="KW-1185">Reference proteome</keyword>
<feature type="chain" id="PRO_5032795161" evidence="2">
    <location>
        <begin position="33"/>
        <end position="504"/>
    </location>
</feature>
<comment type="caution">
    <text evidence="3">The sequence shown here is derived from an EMBL/GenBank/DDBJ whole genome shotgun (WGS) entry which is preliminary data.</text>
</comment>
<dbReference type="OrthoDB" id="498415at2759"/>
<gene>
    <name evidence="3" type="ORF">HYH03_006663</name>
</gene>
<proteinExistence type="predicted"/>
<protein>
    <submittedName>
        <fullName evidence="3">Uncharacterized protein</fullName>
    </submittedName>
</protein>
<organism evidence="3 4">
    <name type="scientific">Edaphochlamys debaryana</name>
    <dbReference type="NCBI Taxonomy" id="47281"/>
    <lineage>
        <taxon>Eukaryota</taxon>
        <taxon>Viridiplantae</taxon>
        <taxon>Chlorophyta</taxon>
        <taxon>core chlorophytes</taxon>
        <taxon>Chlorophyceae</taxon>
        <taxon>CS clade</taxon>
        <taxon>Chlamydomonadales</taxon>
        <taxon>Chlamydomonadales incertae sedis</taxon>
        <taxon>Edaphochlamys</taxon>
    </lineage>
</organism>
<dbReference type="AlphaFoldDB" id="A0A835Y750"/>
<feature type="region of interest" description="Disordered" evidence="1">
    <location>
        <begin position="54"/>
        <end position="76"/>
    </location>
</feature>
<keyword evidence="2" id="KW-0732">Signal</keyword>
<sequence>MRDATRRRWAQRLLLVALIGAVQLHGPGLVRAALPHVNDCNFCEECELMTPETGSSSRGLHQWQGQGLPSTEGMSSWASEPDEVYEAASAASGIPGAISNPHAVLAPMITPSDHEAKKLKPNCTRCTGCTTVLMDMHTAPVQAEGMEGLTFMHGKGGTNGWLFFGKAAGSSKRYIVKVYCMPWHKATGKVLPCASEVYTERMRFMMAQVRLTDECDASGITPRVWVAPVNAIIPHGPLRGYHVRWHGLWMEEAPGITLHGLFTAVGAEAAYLDLVTKRINKTQVVQQTVLDFLTAQCDRHSENVFITQSGQLTFIDNDRALGVVTRCGGDSMLLPGNRYHTQLRMSYWGEAYSNYYKTHAHKPQFCTGPIDIRVTIDYRCYVEKAAMGKAYLPGLERCMRALANHPVPEIMARYGFDTRKPAEILKRRSRDMLQLGFETALAESPPRSAPRYRFTPQPPCCSVVMDMRGVPKCAKCWRPILEGNRDRIKDTKKPFKEVILQADE</sequence>
<dbReference type="EMBL" id="JAEHOE010000025">
    <property type="protein sequence ID" value="KAG2495396.1"/>
    <property type="molecule type" value="Genomic_DNA"/>
</dbReference>
<evidence type="ECO:0000313" key="3">
    <source>
        <dbReference type="EMBL" id="KAG2495396.1"/>
    </source>
</evidence>
<reference evidence="3" key="1">
    <citation type="journal article" date="2020" name="bioRxiv">
        <title>Comparative genomics of Chlamydomonas.</title>
        <authorList>
            <person name="Craig R.J."/>
            <person name="Hasan A.R."/>
            <person name="Ness R.W."/>
            <person name="Keightley P.D."/>
        </authorList>
    </citation>
    <scope>NUCLEOTIDE SEQUENCE</scope>
    <source>
        <strain evidence="3">CCAP 11/70</strain>
    </source>
</reference>
<accession>A0A835Y750</accession>
<feature type="signal peptide" evidence="2">
    <location>
        <begin position="1"/>
        <end position="32"/>
    </location>
</feature>
<dbReference type="Proteomes" id="UP000612055">
    <property type="component" value="Unassembled WGS sequence"/>
</dbReference>
<name>A0A835Y750_9CHLO</name>
<evidence type="ECO:0000256" key="1">
    <source>
        <dbReference type="SAM" id="MobiDB-lite"/>
    </source>
</evidence>